<dbReference type="Pfam" id="PF17171">
    <property type="entry name" value="GST_C_6"/>
    <property type="match status" value="1"/>
</dbReference>
<dbReference type="InterPro" id="IPR026928">
    <property type="entry name" value="FAX/IsoI-like"/>
</dbReference>
<dbReference type="PROSITE" id="PS50404">
    <property type="entry name" value="GST_NTER"/>
    <property type="match status" value="1"/>
</dbReference>
<dbReference type="InterPro" id="IPR033468">
    <property type="entry name" value="Metaxin_GST"/>
</dbReference>
<dbReference type="SFLD" id="SFLDG01180">
    <property type="entry name" value="SUF1"/>
    <property type="match status" value="1"/>
</dbReference>
<name>A0A9D7IGS2_9RHOO</name>
<dbReference type="InterPro" id="IPR012336">
    <property type="entry name" value="Thioredoxin-like_fold"/>
</dbReference>
<dbReference type="PANTHER" id="PTHR12289:SF41">
    <property type="entry name" value="FAILED AXON CONNECTIONS-RELATED"/>
    <property type="match status" value="1"/>
</dbReference>
<dbReference type="SUPFAM" id="SSF52833">
    <property type="entry name" value="Thioredoxin-like"/>
    <property type="match status" value="1"/>
</dbReference>
<dbReference type="SFLD" id="SFLDS00019">
    <property type="entry name" value="Glutathione_Transferase_(cytos"/>
    <property type="match status" value="1"/>
</dbReference>
<gene>
    <name evidence="2" type="ORF">IPJ48_03505</name>
</gene>
<dbReference type="GO" id="GO:0005737">
    <property type="term" value="C:cytoplasm"/>
    <property type="evidence" value="ECO:0007669"/>
    <property type="project" value="TreeGrafter"/>
</dbReference>
<dbReference type="EMBL" id="JADJNC010000004">
    <property type="protein sequence ID" value="MBK7422224.1"/>
    <property type="molecule type" value="Genomic_DNA"/>
</dbReference>
<dbReference type="PANTHER" id="PTHR12289">
    <property type="entry name" value="METAXIN RELATED"/>
    <property type="match status" value="1"/>
</dbReference>
<dbReference type="InterPro" id="IPR050931">
    <property type="entry name" value="Mito_Protein_Transport_Metaxin"/>
</dbReference>
<dbReference type="InterPro" id="IPR040079">
    <property type="entry name" value="Glutathione_S-Trfase"/>
</dbReference>
<reference evidence="2" key="1">
    <citation type="submission" date="2020-10" db="EMBL/GenBank/DDBJ databases">
        <title>Connecting structure to function with the recovery of over 1000 high-quality activated sludge metagenome-assembled genomes encoding full-length rRNA genes using long-read sequencing.</title>
        <authorList>
            <person name="Singleton C.M."/>
            <person name="Petriglieri F."/>
            <person name="Kristensen J.M."/>
            <person name="Kirkegaard R.H."/>
            <person name="Michaelsen T.Y."/>
            <person name="Andersen M.H."/>
            <person name="Karst S.M."/>
            <person name="Dueholm M.S."/>
            <person name="Nielsen P.H."/>
            <person name="Albertsen M."/>
        </authorList>
    </citation>
    <scope>NUCLEOTIDE SEQUENCE</scope>
    <source>
        <strain evidence="2">EsbW_18-Q3-R4-48_MAXAC.044</strain>
    </source>
</reference>
<dbReference type="CDD" id="cd03080">
    <property type="entry name" value="GST_N_Metaxin_like"/>
    <property type="match status" value="1"/>
</dbReference>
<dbReference type="SUPFAM" id="SSF47616">
    <property type="entry name" value="GST C-terminal domain-like"/>
    <property type="match status" value="1"/>
</dbReference>
<proteinExistence type="predicted"/>
<accession>A0A9D7IGS2</accession>
<evidence type="ECO:0000313" key="3">
    <source>
        <dbReference type="Proteomes" id="UP000886602"/>
    </source>
</evidence>
<dbReference type="Proteomes" id="UP000886602">
    <property type="component" value="Unassembled WGS sequence"/>
</dbReference>
<sequence>MLKLVQFHPAFGVRNMSPFCLKLETYLRMAGIEHEVVWNSNTRSAPKGKLPCIVDGDVVMGDSSLIIDYLKEKFGDPLDESLSATQKAQALAWRSLFEDSLLFPVLYSRWIDPLGWSKMQALFERLPLPLRYFVPGLVRGGVRKQIHGQGMGRHRPDEIYSFGLQYMVAIETLLGAKAFMFGDAPTSLDATAYGFLANLVDTDFDNPLNRKAHATPGFVAYCARIKQGYFADLK</sequence>
<feature type="domain" description="GST N-terminal" evidence="1">
    <location>
        <begin position="1"/>
        <end position="78"/>
    </location>
</feature>
<organism evidence="2 3">
    <name type="scientific">Candidatus Propionivibrio dominans</name>
    <dbReference type="NCBI Taxonomy" id="2954373"/>
    <lineage>
        <taxon>Bacteria</taxon>
        <taxon>Pseudomonadati</taxon>
        <taxon>Pseudomonadota</taxon>
        <taxon>Betaproteobacteria</taxon>
        <taxon>Rhodocyclales</taxon>
        <taxon>Rhodocyclaceae</taxon>
        <taxon>Propionivibrio</taxon>
    </lineage>
</organism>
<dbReference type="InterPro" id="IPR036282">
    <property type="entry name" value="Glutathione-S-Trfase_C_sf"/>
</dbReference>
<dbReference type="CDD" id="cd03193">
    <property type="entry name" value="GST_C_Metaxin"/>
    <property type="match status" value="1"/>
</dbReference>
<dbReference type="InterPro" id="IPR004045">
    <property type="entry name" value="Glutathione_S-Trfase_N"/>
</dbReference>
<dbReference type="AlphaFoldDB" id="A0A9D7IGS2"/>
<dbReference type="InterPro" id="IPR036249">
    <property type="entry name" value="Thioredoxin-like_sf"/>
</dbReference>
<protein>
    <submittedName>
        <fullName evidence="2">Glutathione S-transferase family protein</fullName>
    </submittedName>
</protein>
<evidence type="ECO:0000259" key="1">
    <source>
        <dbReference type="PROSITE" id="PS50404"/>
    </source>
</evidence>
<evidence type="ECO:0000313" key="2">
    <source>
        <dbReference type="EMBL" id="MBK7422224.1"/>
    </source>
</evidence>
<dbReference type="Pfam" id="PF17172">
    <property type="entry name" value="GST_N_4"/>
    <property type="match status" value="1"/>
</dbReference>
<comment type="caution">
    <text evidence="2">The sequence shown here is derived from an EMBL/GenBank/DDBJ whole genome shotgun (WGS) entry which is preliminary data.</text>
</comment>
<dbReference type="SFLD" id="SFLDG01200">
    <property type="entry name" value="SUF1.1"/>
    <property type="match status" value="1"/>
</dbReference>
<dbReference type="Gene3D" id="3.40.30.10">
    <property type="entry name" value="Glutaredoxin"/>
    <property type="match status" value="1"/>
</dbReference>